<name>A0A8X6QLH7_NEPPI</name>
<comment type="caution">
    <text evidence="1">The sequence shown here is derived from an EMBL/GenBank/DDBJ whole genome shotgun (WGS) entry which is preliminary data.</text>
</comment>
<organism evidence="1 2">
    <name type="scientific">Nephila pilipes</name>
    <name type="common">Giant wood spider</name>
    <name type="synonym">Nephila maculata</name>
    <dbReference type="NCBI Taxonomy" id="299642"/>
    <lineage>
        <taxon>Eukaryota</taxon>
        <taxon>Metazoa</taxon>
        <taxon>Ecdysozoa</taxon>
        <taxon>Arthropoda</taxon>
        <taxon>Chelicerata</taxon>
        <taxon>Arachnida</taxon>
        <taxon>Araneae</taxon>
        <taxon>Araneomorphae</taxon>
        <taxon>Entelegynae</taxon>
        <taxon>Araneoidea</taxon>
        <taxon>Nephilidae</taxon>
        <taxon>Nephila</taxon>
    </lineage>
</organism>
<evidence type="ECO:0000313" key="2">
    <source>
        <dbReference type="Proteomes" id="UP000887013"/>
    </source>
</evidence>
<dbReference type="Proteomes" id="UP000887013">
    <property type="component" value="Unassembled WGS sequence"/>
</dbReference>
<feature type="non-terminal residue" evidence="1">
    <location>
        <position position="1"/>
    </location>
</feature>
<keyword evidence="2" id="KW-1185">Reference proteome</keyword>
<sequence length="64" mass="7794">MEKSLLIPEEVEWSKYRKDKYCVNFDNRLLRLSIMEKINSNNFICVPVDMYHSFYSWTKKKING</sequence>
<dbReference type="AlphaFoldDB" id="A0A8X6QLH7"/>
<evidence type="ECO:0000313" key="1">
    <source>
        <dbReference type="EMBL" id="GFU25347.1"/>
    </source>
</evidence>
<reference evidence="1" key="1">
    <citation type="submission" date="2020-08" db="EMBL/GenBank/DDBJ databases">
        <title>Multicomponent nature underlies the extraordinary mechanical properties of spider dragline silk.</title>
        <authorList>
            <person name="Kono N."/>
            <person name="Nakamura H."/>
            <person name="Mori M."/>
            <person name="Yoshida Y."/>
            <person name="Ohtoshi R."/>
            <person name="Malay A.D."/>
            <person name="Moran D.A.P."/>
            <person name="Tomita M."/>
            <person name="Numata K."/>
            <person name="Arakawa K."/>
        </authorList>
    </citation>
    <scope>NUCLEOTIDE SEQUENCE</scope>
</reference>
<accession>A0A8X6QLH7</accession>
<dbReference type="EMBL" id="BMAW01128408">
    <property type="protein sequence ID" value="GFU25347.1"/>
    <property type="molecule type" value="Genomic_DNA"/>
</dbReference>
<proteinExistence type="predicted"/>
<protein>
    <submittedName>
        <fullName evidence="1">Uncharacterized protein</fullName>
    </submittedName>
</protein>
<gene>
    <name evidence="1" type="ORF">NPIL_248951</name>
</gene>